<proteinExistence type="predicted"/>
<dbReference type="InterPro" id="IPR029050">
    <property type="entry name" value="Immunoprotect_excell_Ig-like"/>
</dbReference>
<keyword evidence="1 3" id="KW-0732">Signal</keyword>
<dbReference type="Pfam" id="PF11611">
    <property type="entry name" value="DUF4352"/>
    <property type="match status" value="1"/>
</dbReference>
<accession>A0A7W7R1X3</accession>
<evidence type="ECO:0000313" key="6">
    <source>
        <dbReference type="Proteomes" id="UP000540506"/>
    </source>
</evidence>
<dbReference type="Proteomes" id="UP000540506">
    <property type="component" value="Unassembled WGS sequence"/>
</dbReference>
<comment type="caution">
    <text evidence="5">The sequence shown here is derived from an EMBL/GenBank/DDBJ whole genome shotgun (WGS) entry which is preliminary data.</text>
</comment>
<dbReference type="Gene3D" id="2.60.40.1240">
    <property type="match status" value="1"/>
</dbReference>
<feature type="domain" description="DUF4352" evidence="4">
    <location>
        <begin position="96"/>
        <end position="199"/>
    </location>
</feature>
<feature type="compositionally biased region" description="Polar residues" evidence="2">
    <location>
        <begin position="46"/>
        <end position="58"/>
    </location>
</feature>
<evidence type="ECO:0000256" key="3">
    <source>
        <dbReference type="SAM" id="SignalP"/>
    </source>
</evidence>
<sequence>MRSTTARRRTPSARRRTPSARRRSTGLALLAGIALLALATTACGPTSTSTVATKPVPNSASAAAPGTAAGGSKAPSAAKVGDTIALKGMDKGAAADVTVVKTLDNAPSANDFKPGDGKRWIAVQLRIKNTGTAAYSDAPDNGASVLDDKGQSYGAVVADTTAGPSFPTPANIAPGDSALGFITFEVPADAKIAKLQFGLDSGFADQTGQWNLN</sequence>
<reference evidence="5 6" key="1">
    <citation type="submission" date="2020-08" db="EMBL/GenBank/DDBJ databases">
        <title>Sequencing the genomes of 1000 actinobacteria strains.</title>
        <authorList>
            <person name="Klenk H.-P."/>
        </authorList>
    </citation>
    <scope>NUCLEOTIDE SEQUENCE [LARGE SCALE GENOMIC DNA]</scope>
    <source>
        <strain evidence="5 6">DSM 41654</strain>
    </source>
</reference>
<dbReference type="AlphaFoldDB" id="A0A7W7R1X3"/>
<feature type="chain" id="PRO_5039159590" description="DUF4352 domain-containing protein" evidence="3">
    <location>
        <begin position="40"/>
        <end position="213"/>
    </location>
</feature>
<evidence type="ECO:0000313" key="5">
    <source>
        <dbReference type="EMBL" id="MBB4923898.1"/>
    </source>
</evidence>
<evidence type="ECO:0000256" key="1">
    <source>
        <dbReference type="ARBA" id="ARBA00022729"/>
    </source>
</evidence>
<protein>
    <recommendedName>
        <fullName evidence="4">DUF4352 domain-containing protein</fullName>
    </recommendedName>
</protein>
<dbReference type="InterPro" id="IPR029051">
    <property type="entry name" value="DUF4352"/>
</dbReference>
<feature type="region of interest" description="Disordered" evidence="2">
    <location>
        <begin position="1"/>
        <end position="24"/>
    </location>
</feature>
<dbReference type="RefSeq" id="WP_184935929.1">
    <property type="nucleotide sequence ID" value="NZ_JACHJV010000001.1"/>
</dbReference>
<feature type="compositionally biased region" description="Low complexity" evidence="2">
    <location>
        <begin position="59"/>
        <end position="77"/>
    </location>
</feature>
<name>A0A7W7R1X3_KITKI</name>
<evidence type="ECO:0000259" key="4">
    <source>
        <dbReference type="Pfam" id="PF11611"/>
    </source>
</evidence>
<keyword evidence="6" id="KW-1185">Reference proteome</keyword>
<gene>
    <name evidence="5" type="ORF">FHR34_002891</name>
</gene>
<evidence type="ECO:0000256" key="2">
    <source>
        <dbReference type="SAM" id="MobiDB-lite"/>
    </source>
</evidence>
<feature type="region of interest" description="Disordered" evidence="2">
    <location>
        <begin position="46"/>
        <end position="77"/>
    </location>
</feature>
<organism evidence="5 6">
    <name type="scientific">Kitasatospora kifunensis</name>
    <name type="common">Streptomyces kifunensis</name>
    <dbReference type="NCBI Taxonomy" id="58351"/>
    <lineage>
        <taxon>Bacteria</taxon>
        <taxon>Bacillati</taxon>
        <taxon>Actinomycetota</taxon>
        <taxon>Actinomycetes</taxon>
        <taxon>Kitasatosporales</taxon>
        <taxon>Streptomycetaceae</taxon>
        <taxon>Kitasatospora</taxon>
    </lineage>
</organism>
<feature type="signal peptide" evidence="3">
    <location>
        <begin position="1"/>
        <end position="39"/>
    </location>
</feature>
<dbReference type="EMBL" id="JACHJV010000001">
    <property type="protein sequence ID" value="MBB4923898.1"/>
    <property type="molecule type" value="Genomic_DNA"/>
</dbReference>